<sequence>MAGRPTLAAVAAAAGVSPSTASLAFSGSSRVAPHTRDRVLAAAQRLGYPGPDPVAASLRRGRTGVIGAFIGERLLYAFRDPHAITLLDGISEVLGAHGAGLLLLAGDAGRPSAEQIARLPLDAAVFATCGLEDDPAIPLLRRRGVPLVGVEGPVGTDVLIDIDDFGGSRELARHVHDLGHRRVEVIAMPLRLDGTTGPVSGARRARTHYRDVRRRLAGVEDVFGSVPIHETASNSVADGLAAGRAVLGVPAERRPTAVIAQSDVLAAGVLQAAAELGLRVPEDVSITGFDGADLHWLGDTRLTTVEQPTAEKGRAAARAAMALVAGDRPQDVLLPISLRIGTTTGPAPRGANGHR</sequence>
<organism evidence="5 6">
    <name type="scientific">Pseudonocardia thermophila</name>
    <dbReference type="NCBI Taxonomy" id="1848"/>
    <lineage>
        <taxon>Bacteria</taxon>
        <taxon>Bacillati</taxon>
        <taxon>Actinomycetota</taxon>
        <taxon>Actinomycetes</taxon>
        <taxon>Pseudonocardiales</taxon>
        <taxon>Pseudonocardiaceae</taxon>
        <taxon>Pseudonocardia</taxon>
    </lineage>
</organism>
<dbReference type="PANTHER" id="PTHR30146">
    <property type="entry name" value="LACI-RELATED TRANSCRIPTIONAL REPRESSOR"/>
    <property type="match status" value="1"/>
</dbReference>
<dbReference type="GO" id="GO:0003700">
    <property type="term" value="F:DNA-binding transcription factor activity"/>
    <property type="evidence" value="ECO:0007669"/>
    <property type="project" value="TreeGrafter"/>
</dbReference>
<dbReference type="Proteomes" id="UP000184363">
    <property type="component" value="Unassembled WGS sequence"/>
</dbReference>
<reference evidence="5 6" key="1">
    <citation type="submission" date="2016-11" db="EMBL/GenBank/DDBJ databases">
        <authorList>
            <person name="Jaros S."/>
            <person name="Januszkiewicz K."/>
            <person name="Wedrychowicz H."/>
        </authorList>
    </citation>
    <scope>NUCLEOTIDE SEQUENCE [LARGE SCALE GENOMIC DNA]</scope>
    <source>
        <strain evidence="5 6">DSM 43832</strain>
    </source>
</reference>
<keyword evidence="2" id="KW-0238">DNA-binding</keyword>
<dbReference type="PANTHER" id="PTHR30146:SF138">
    <property type="entry name" value="TRANSCRIPTIONAL REGULATORY PROTEIN"/>
    <property type="match status" value="1"/>
</dbReference>
<dbReference type="CDD" id="cd01392">
    <property type="entry name" value="HTH_LacI"/>
    <property type="match status" value="1"/>
</dbReference>
<name>A0A1M6Q6E5_PSETH</name>
<dbReference type="PROSITE" id="PS50932">
    <property type="entry name" value="HTH_LACI_2"/>
    <property type="match status" value="1"/>
</dbReference>
<evidence type="ECO:0000256" key="2">
    <source>
        <dbReference type="ARBA" id="ARBA00023125"/>
    </source>
</evidence>
<evidence type="ECO:0000259" key="4">
    <source>
        <dbReference type="PROSITE" id="PS50932"/>
    </source>
</evidence>
<dbReference type="EMBL" id="FRAP01000003">
    <property type="protein sequence ID" value="SHK15745.1"/>
    <property type="molecule type" value="Genomic_DNA"/>
</dbReference>
<evidence type="ECO:0000313" key="5">
    <source>
        <dbReference type="EMBL" id="SHK15745.1"/>
    </source>
</evidence>
<dbReference type="STRING" id="1848.SAMN05443637_103117"/>
<dbReference type="RefSeq" id="WP_073455666.1">
    <property type="nucleotide sequence ID" value="NZ_FRAP01000003.1"/>
</dbReference>
<keyword evidence="3" id="KW-0804">Transcription</keyword>
<keyword evidence="6" id="KW-1185">Reference proteome</keyword>
<dbReference type="InterPro" id="IPR000843">
    <property type="entry name" value="HTH_LacI"/>
</dbReference>
<dbReference type="Pfam" id="PF13377">
    <property type="entry name" value="Peripla_BP_3"/>
    <property type="match status" value="1"/>
</dbReference>
<evidence type="ECO:0000313" key="6">
    <source>
        <dbReference type="Proteomes" id="UP000184363"/>
    </source>
</evidence>
<dbReference type="Pfam" id="PF00356">
    <property type="entry name" value="LacI"/>
    <property type="match status" value="1"/>
</dbReference>
<feature type="domain" description="HTH lacI-type" evidence="4">
    <location>
        <begin position="5"/>
        <end position="60"/>
    </location>
</feature>
<dbReference type="Gene3D" id="1.10.260.40">
    <property type="entry name" value="lambda repressor-like DNA-binding domains"/>
    <property type="match status" value="1"/>
</dbReference>
<proteinExistence type="predicted"/>
<dbReference type="AlphaFoldDB" id="A0A1M6Q6E5"/>
<keyword evidence="1" id="KW-0805">Transcription regulation</keyword>
<dbReference type="InterPro" id="IPR010982">
    <property type="entry name" value="Lambda_DNA-bd_dom_sf"/>
</dbReference>
<gene>
    <name evidence="5" type="ORF">SAMN05443637_103117</name>
</gene>
<accession>A0A1M6Q6E5</accession>
<dbReference type="OrthoDB" id="5171752at2"/>
<dbReference type="InterPro" id="IPR046335">
    <property type="entry name" value="LacI/GalR-like_sensor"/>
</dbReference>
<protein>
    <submittedName>
        <fullName evidence="5">Transcriptional regulator, LacI family</fullName>
    </submittedName>
</protein>
<evidence type="ECO:0000256" key="1">
    <source>
        <dbReference type="ARBA" id="ARBA00023015"/>
    </source>
</evidence>
<dbReference type="Gene3D" id="3.40.50.2300">
    <property type="match status" value="2"/>
</dbReference>
<dbReference type="SMART" id="SM00354">
    <property type="entry name" value="HTH_LACI"/>
    <property type="match status" value="1"/>
</dbReference>
<dbReference type="GO" id="GO:0000976">
    <property type="term" value="F:transcription cis-regulatory region binding"/>
    <property type="evidence" value="ECO:0007669"/>
    <property type="project" value="TreeGrafter"/>
</dbReference>
<dbReference type="InterPro" id="IPR028082">
    <property type="entry name" value="Peripla_BP_I"/>
</dbReference>
<dbReference type="SUPFAM" id="SSF47413">
    <property type="entry name" value="lambda repressor-like DNA-binding domains"/>
    <property type="match status" value="1"/>
</dbReference>
<dbReference type="CDD" id="cd06279">
    <property type="entry name" value="PBP1_LacI-like"/>
    <property type="match status" value="1"/>
</dbReference>
<dbReference type="SUPFAM" id="SSF53822">
    <property type="entry name" value="Periplasmic binding protein-like I"/>
    <property type="match status" value="1"/>
</dbReference>
<evidence type="ECO:0000256" key="3">
    <source>
        <dbReference type="ARBA" id="ARBA00023163"/>
    </source>
</evidence>